<evidence type="ECO:0000313" key="3">
    <source>
        <dbReference type="Proteomes" id="UP000054144"/>
    </source>
</evidence>
<feature type="chain" id="PRO_5002316331" evidence="1">
    <location>
        <begin position="22"/>
        <end position="196"/>
    </location>
</feature>
<evidence type="ECO:0000313" key="2">
    <source>
        <dbReference type="EMBL" id="KIY47550.1"/>
    </source>
</evidence>
<dbReference type="Gene3D" id="3.60.130.30">
    <property type="match status" value="1"/>
</dbReference>
<organism evidence="2 3">
    <name type="scientific">Fistulina hepatica ATCC 64428</name>
    <dbReference type="NCBI Taxonomy" id="1128425"/>
    <lineage>
        <taxon>Eukaryota</taxon>
        <taxon>Fungi</taxon>
        <taxon>Dikarya</taxon>
        <taxon>Basidiomycota</taxon>
        <taxon>Agaricomycotina</taxon>
        <taxon>Agaricomycetes</taxon>
        <taxon>Agaricomycetidae</taxon>
        <taxon>Agaricales</taxon>
        <taxon>Fistulinaceae</taxon>
        <taxon>Fistulina</taxon>
    </lineage>
</organism>
<proteinExistence type="predicted"/>
<keyword evidence="1" id="KW-0732">Signal</keyword>
<evidence type="ECO:0000256" key="1">
    <source>
        <dbReference type="SAM" id="SignalP"/>
    </source>
</evidence>
<sequence>MVLLAHIAIVRIAHFASSVFATWAPCLYKRYKDCFTSLLAHDSGLIRNFAGSIWASVAFNFGPQTITYRHRDSHNIPYGWCAITALGDFNYVLGGHLVLWDFKLVIQFPPGSTILLPSAIIEHSNTQIALHETQYSITQFSAGGLFCWVDQGYQSQGRYTTAMSQEEHVAYVERREQHWADGLWFFSTVDEINRPY</sequence>
<name>A0A0D7AA39_9AGAR</name>
<dbReference type="EMBL" id="KN881931">
    <property type="protein sequence ID" value="KIY47550.1"/>
    <property type="molecule type" value="Genomic_DNA"/>
</dbReference>
<keyword evidence="3" id="KW-1185">Reference proteome</keyword>
<dbReference type="AlphaFoldDB" id="A0A0D7AA39"/>
<dbReference type="Proteomes" id="UP000054144">
    <property type="component" value="Unassembled WGS sequence"/>
</dbReference>
<gene>
    <name evidence="2" type="ORF">FISHEDRAFT_45114</name>
</gene>
<accession>A0A0D7AA39</accession>
<feature type="signal peptide" evidence="1">
    <location>
        <begin position="1"/>
        <end position="21"/>
    </location>
</feature>
<reference evidence="2 3" key="1">
    <citation type="journal article" date="2015" name="Fungal Genet. Biol.">
        <title>Evolution of novel wood decay mechanisms in Agaricales revealed by the genome sequences of Fistulina hepatica and Cylindrobasidium torrendii.</title>
        <authorList>
            <person name="Floudas D."/>
            <person name="Held B.W."/>
            <person name="Riley R."/>
            <person name="Nagy L.G."/>
            <person name="Koehler G."/>
            <person name="Ransdell A.S."/>
            <person name="Younus H."/>
            <person name="Chow J."/>
            <person name="Chiniquy J."/>
            <person name="Lipzen A."/>
            <person name="Tritt A."/>
            <person name="Sun H."/>
            <person name="Haridas S."/>
            <person name="LaButti K."/>
            <person name="Ohm R.A."/>
            <person name="Kues U."/>
            <person name="Blanchette R.A."/>
            <person name="Grigoriev I.V."/>
            <person name="Minto R.E."/>
            <person name="Hibbett D.S."/>
        </authorList>
    </citation>
    <scope>NUCLEOTIDE SEQUENCE [LARGE SCALE GENOMIC DNA]</scope>
    <source>
        <strain evidence="2 3">ATCC 64428</strain>
    </source>
</reference>
<dbReference type="OrthoDB" id="3025143at2759"/>
<protein>
    <submittedName>
        <fullName evidence="2">Uncharacterized protein</fullName>
    </submittedName>
</protein>